<dbReference type="InterPro" id="IPR036048">
    <property type="entry name" value="Interleukin_8-like_sf"/>
</dbReference>
<dbReference type="Gene3D" id="2.40.50.40">
    <property type="match status" value="1"/>
</dbReference>
<dbReference type="SMART" id="SM00199">
    <property type="entry name" value="SCY"/>
    <property type="match status" value="1"/>
</dbReference>
<feature type="region of interest" description="Disordered" evidence="2">
    <location>
        <begin position="20"/>
        <end position="50"/>
    </location>
</feature>
<reference evidence="4 5" key="1">
    <citation type="journal article" date="2018" name="Proc. R. Soc. B">
        <title>A non-coding region near Follistatin controls head colour polymorphism in the Gouldian finch.</title>
        <authorList>
            <person name="Toomey M.B."/>
            <person name="Marques C.I."/>
            <person name="Andrade P."/>
            <person name="Araujo P.M."/>
            <person name="Sabatino S."/>
            <person name="Gazda M.A."/>
            <person name="Afonso S."/>
            <person name="Lopes R.J."/>
            <person name="Corbo J.C."/>
            <person name="Carneiro M."/>
        </authorList>
    </citation>
    <scope>NUCLEOTIDE SEQUENCE [LARGE SCALE GENOMIC DNA]</scope>
    <source>
        <strain evidence="4">Red01</strain>
        <tissue evidence="4">Muscle</tissue>
    </source>
</reference>
<evidence type="ECO:0000313" key="4">
    <source>
        <dbReference type="EMBL" id="RLW01250.1"/>
    </source>
</evidence>
<dbReference type="CDD" id="cd00272">
    <property type="entry name" value="Chemokine_CC"/>
    <property type="match status" value="1"/>
</dbReference>
<dbReference type="InterPro" id="IPR039809">
    <property type="entry name" value="Chemokine_b/g/d"/>
</dbReference>
<name>A0A3L8SFJ6_CHLGU</name>
<dbReference type="GO" id="GO:0008009">
    <property type="term" value="F:chemokine activity"/>
    <property type="evidence" value="ECO:0007669"/>
    <property type="project" value="InterPro"/>
</dbReference>
<evidence type="ECO:0000256" key="2">
    <source>
        <dbReference type="SAM" id="MobiDB-lite"/>
    </source>
</evidence>
<organism evidence="4 5">
    <name type="scientific">Chloebia gouldiae</name>
    <name type="common">Gouldian finch</name>
    <name type="synonym">Erythrura gouldiae</name>
    <dbReference type="NCBI Taxonomy" id="44316"/>
    <lineage>
        <taxon>Eukaryota</taxon>
        <taxon>Metazoa</taxon>
        <taxon>Chordata</taxon>
        <taxon>Craniata</taxon>
        <taxon>Vertebrata</taxon>
        <taxon>Euteleostomi</taxon>
        <taxon>Archelosauria</taxon>
        <taxon>Archosauria</taxon>
        <taxon>Dinosauria</taxon>
        <taxon>Saurischia</taxon>
        <taxon>Theropoda</taxon>
        <taxon>Coelurosauria</taxon>
        <taxon>Aves</taxon>
        <taxon>Neognathae</taxon>
        <taxon>Neoaves</taxon>
        <taxon>Telluraves</taxon>
        <taxon>Australaves</taxon>
        <taxon>Passeriformes</taxon>
        <taxon>Passeroidea</taxon>
        <taxon>Passeridae</taxon>
        <taxon>Chloebia</taxon>
    </lineage>
</organism>
<keyword evidence="5" id="KW-1185">Reference proteome</keyword>
<sequence length="146" mass="16677">MRESPLTLLSTHLNFWKCNPSGRQAEDKRRLEPQPQPLSRAAQDTRKSHHTATMLPARTVLLLTLLLTFSLHHATAHFAPVECCFNYAQKRIRHPQSFYKTSKDCPSRAVVIVAANGDHICADPEKDWVKKTIKRLQKQKLNPSTI</sequence>
<dbReference type="EMBL" id="QUSF01000023">
    <property type="protein sequence ID" value="RLW01250.1"/>
    <property type="molecule type" value="Genomic_DNA"/>
</dbReference>
<dbReference type="AlphaFoldDB" id="A0A3L8SFJ6"/>
<dbReference type="Proteomes" id="UP000276834">
    <property type="component" value="Unassembled WGS sequence"/>
</dbReference>
<protein>
    <recommendedName>
        <fullName evidence="3">Chemokine interleukin-8-like domain-containing protein</fullName>
    </recommendedName>
</protein>
<evidence type="ECO:0000256" key="1">
    <source>
        <dbReference type="ARBA" id="ARBA00022514"/>
    </source>
</evidence>
<keyword evidence="1" id="KW-0202">Cytokine</keyword>
<dbReference type="SUPFAM" id="SSF54117">
    <property type="entry name" value="Interleukin 8-like chemokines"/>
    <property type="match status" value="1"/>
</dbReference>
<evidence type="ECO:0000313" key="5">
    <source>
        <dbReference type="Proteomes" id="UP000276834"/>
    </source>
</evidence>
<comment type="caution">
    <text evidence="4">The sequence shown here is derived from an EMBL/GenBank/DDBJ whole genome shotgun (WGS) entry which is preliminary data.</text>
</comment>
<accession>A0A3L8SFJ6</accession>
<proteinExistence type="predicted"/>
<dbReference type="GO" id="GO:0005615">
    <property type="term" value="C:extracellular space"/>
    <property type="evidence" value="ECO:0007669"/>
    <property type="project" value="UniProtKB-KW"/>
</dbReference>
<dbReference type="GO" id="GO:0006955">
    <property type="term" value="P:immune response"/>
    <property type="evidence" value="ECO:0007669"/>
    <property type="project" value="InterPro"/>
</dbReference>
<gene>
    <name evidence="4" type="ORF">DV515_00008127</name>
</gene>
<dbReference type="PANTHER" id="PTHR12015">
    <property type="entry name" value="SMALL INDUCIBLE CYTOKINE A"/>
    <property type="match status" value="1"/>
</dbReference>
<dbReference type="InterPro" id="IPR001811">
    <property type="entry name" value="Chemokine_IL8-like_dom"/>
</dbReference>
<dbReference type="OrthoDB" id="9892424at2759"/>
<dbReference type="Pfam" id="PF00048">
    <property type="entry name" value="IL8"/>
    <property type="match status" value="1"/>
</dbReference>
<feature type="domain" description="Chemokine interleukin-8-like" evidence="3">
    <location>
        <begin position="80"/>
        <end position="136"/>
    </location>
</feature>
<evidence type="ECO:0000259" key="3">
    <source>
        <dbReference type="SMART" id="SM00199"/>
    </source>
</evidence>